<dbReference type="Gene3D" id="2.60.40.1740">
    <property type="entry name" value="hypothetical protein (bacova_03559)"/>
    <property type="match status" value="1"/>
</dbReference>
<evidence type="ECO:0000313" key="1">
    <source>
        <dbReference type="EMBL" id="GGZ25257.1"/>
    </source>
</evidence>
<keyword evidence="2" id="KW-1185">Reference proteome</keyword>
<reference evidence="1" key="2">
    <citation type="submission" date="2020-09" db="EMBL/GenBank/DDBJ databases">
        <authorList>
            <person name="Sun Q."/>
            <person name="Kim S."/>
        </authorList>
    </citation>
    <scope>NUCLEOTIDE SEQUENCE</scope>
    <source>
        <strain evidence="1">KCTC 12368</strain>
    </source>
</reference>
<evidence type="ECO:0008006" key="3">
    <source>
        <dbReference type="Google" id="ProtNLM"/>
    </source>
</evidence>
<reference evidence="1" key="1">
    <citation type="journal article" date="2014" name="Int. J. Syst. Evol. Microbiol.">
        <title>Complete genome sequence of Corynebacterium casei LMG S-19264T (=DSM 44701T), isolated from a smear-ripened cheese.</title>
        <authorList>
            <consortium name="US DOE Joint Genome Institute (JGI-PGF)"/>
            <person name="Walter F."/>
            <person name="Albersmeier A."/>
            <person name="Kalinowski J."/>
            <person name="Ruckert C."/>
        </authorList>
    </citation>
    <scope>NUCLEOTIDE SEQUENCE</scope>
    <source>
        <strain evidence="1">KCTC 12368</strain>
    </source>
</reference>
<sequence>MKKIAIVVLLALGITGCYDDDFLNPKLDKTLAYFASFENHTRTVVVGEGLRFKIGAAMAGVLNNNEDRTIDFQLYQTDVTFTDIDDTRELLPIDYYGTSEMNNGLLQATIPSGEYLGYFSVEMDSINFLNDPKALEEIYTLPVKIVGTSLDSIGIDSVNVTVKYMSAVDGYYLYQSEIRKEIDGEILDDKTVVEKYNSEGDENAWRLTTIGPFEVQATSATTAFTNGLMFNMTVQGGEIAVDPIDGQPVVMLEDTNTYDSSTRDFNLNFHYQLDDNDTVYHVSTDLIFRNRVRDGVNETRDYLSYFNQ</sequence>
<organism evidence="1 2">
    <name type="scientific">Echinicola pacifica</name>
    <dbReference type="NCBI Taxonomy" id="346377"/>
    <lineage>
        <taxon>Bacteria</taxon>
        <taxon>Pseudomonadati</taxon>
        <taxon>Bacteroidota</taxon>
        <taxon>Cytophagia</taxon>
        <taxon>Cytophagales</taxon>
        <taxon>Cyclobacteriaceae</taxon>
        <taxon>Echinicola</taxon>
    </lineage>
</organism>
<proteinExistence type="predicted"/>
<accession>A0A918PWG0</accession>
<dbReference type="RefSeq" id="WP_026235736.1">
    <property type="nucleotide sequence ID" value="NZ_BMWX01000003.1"/>
</dbReference>
<dbReference type="PROSITE" id="PS51257">
    <property type="entry name" value="PROKAR_LIPOPROTEIN"/>
    <property type="match status" value="1"/>
</dbReference>
<comment type="caution">
    <text evidence="1">The sequence shown here is derived from an EMBL/GenBank/DDBJ whole genome shotgun (WGS) entry which is preliminary data.</text>
</comment>
<name>A0A918PWG0_9BACT</name>
<gene>
    <name evidence="1" type="ORF">GCM10007049_17190</name>
</gene>
<dbReference type="Proteomes" id="UP000619457">
    <property type="component" value="Unassembled WGS sequence"/>
</dbReference>
<protein>
    <recommendedName>
        <fullName evidence="3">DUF1735 domain-containing protein</fullName>
    </recommendedName>
</protein>
<dbReference type="AlphaFoldDB" id="A0A918PWG0"/>
<dbReference type="EMBL" id="BMWX01000003">
    <property type="protein sequence ID" value="GGZ25257.1"/>
    <property type="molecule type" value="Genomic_DNA"/>
</dbReference>
<evidence type="ECO:0000313" key="2">
    <source>
        <dbReference type="Proteomes" id="UP000619457"/>
    </source>
</evidence>